<dbReference type="AlphaFoldDB" id="A0A9W6WVR0"/>
<keyword evidence="2" id="KW-1185">Reference proteome</keyword>
<dbReference type="EMBL" id="BSXW01000339">
    <property type="protein sequence ID" value="GMF19322.1"/>
    <property type="molecule type" value="Genomic_DNA"/>
</dbReference>
<protein>
    <submittedName>
        <fullName evidence="1">Unnamed protein product</fullName>
    </submittedName>
</protein>
<comment type="caution">
    <text evidence="1">The sequence shown here is derived from an EMBL/GenBank/DDBJ whole genome shotgun (WGS) entry which is preliminary data.</text>
</comment>
<organism evidence="1 2">
    <name type="scientific">Phytophthora lilii</name>
    <dbReference type="NCBI Taxonomy" id="2077276"/>
    <lineage>
        <taxon>Eukaryota</taxon>
        <taxon>Sar</taxon>
        <taxon>Stramenopiles</taxon>
        <taxon>Oomycota</taxon>
        <taxon>Peronosporomycetes</taxon>
        <taxon>Peronosporales</taxon>
        <taxon>Peronosporaceae</taxon>
        <taxon>Phytophthora</taxon>
    </lineage>
</organism>
<sequence length="126" mass="14664">MYQPCFQWIKGEDNAVADFISRNPDWKEDTSTISLAELLKHVGDDSDKNDISTHLYAQRPSDQPSQTIQQQCRNLYENDPYFGPIWQRLTNQSPVSSSLSLPKTARLENFEVRDALLYYYSQAEQR</sequence>
<name>A0A9W6WVR0_9STRA</name>
<dbReference type="Proteomes" id="UP001165083">
    <property type="component" value="Unassembled WGS sequence"/>
</dbReference>
<gene>
    <name evidence="1" type="ORF">Plil01_000737200</name>
</gene>
<evidence type="ECO:0000313" key="2">
    <source>
        <dbReference type="Proteomes" id="UP001165083"/>
    </source>
</evidence>
<evidence type="ECO:0000313" key="1">
    <source>
        <dbReference type="EMBL" id="GMF19322.1"/>
    </source>
</evidence>
<proteinExistence type="predicted"/>
<reference evidence="1" key="1">
    <citation type="submission" date="2023-04" db="EMBL/GenBank/DDBJ databases">
        <title>Phytophthora lilii NBRC 32176.</title>
        <authorList>
            <person name="Ichikawa N."/>
            <person name="Sato H."/>
            <person name="Tonouchi N."/>
        </authorList>
    </citation>
    <scope>NUCLEOTIDE SEQUENCE</scope>
    <source>
        <strain evidence="1">NBRC 32176</strain>
    </source>
</reference>
<accession>A0A9W6WVR0</accession>